<reference evidence="1 2" key="1">
    <citation type="submission" date="2020-08" db="EMBL/GenBank/DDBJ databases">
        <authorList>
            <person name="Liu C."/>
            <person name="Sun Q."/>
        </authorList>
    </citation>
    <scope>NUCLEOTIDE SEQUENCE [LARGE SCALE GENOMIC DNA]</scope>
    <source>
        <strain evidence="1 2">NSJ-62</strain>
    </source>
</reference>
<name>A0A7G9B3J3_9FIRM</name>
<sequence length="282" mass="31457">MFPTLPLSRPVGRDCFFDGACFRFLCIDEEPGGPVLWFAAHYPIPPQWTRPCATYRQQVVLEQEIARQLNLEALPRLLVAGDTRFSLRTMCSSYTDPRAGDPAAAAFGEQLAAGLLPQQWRCDELLLLRLGLRGNGPLPEGPITFFFRPIRRTALIERPFSLELNPPSAIVLFPLRGRSCALEVVQAELAELPWEGEASSRRRLLLSCRIHADCELRPQVYLKQDLDGPQAPESSGAGFIYPVKRKSISVEAGDITLPIDGPLELELFSVSWEEPPQPPLIL</sequence>
<keyword evidence="2" id="KW-1185">Reference proteome</keyword>
<gene>
    <name evidence="1" type="ORF">H8790_11885</name>
</gene>
<accession>A0A7G9B3J3</accession>
<dbReference type="EMBL" id="CP060490">
    <property type="protein sequence ID" value="QNL44124.1"/>
    <property type="molecule type" value="Genomic_DNA"/>
</dbReference>
<organism evidence="1 2">
    <name type="scientific">Oscillibacter hominis</name>
    <dbReference type="NCBI Taxonomy" id="2763056"/>
    <lineage>
        <taxon>Bacteria</taxon>
        <taxon>Bacillati</taxon>
        <taxon>Bacillota</taxon>
        <taxon>Clostridia</taxon>
        <taxon>Eubacteriales</taxon>
        <taxon>Oscillospiraceae</taxon>
        <taxon>Oscillibacter</taxon>
    </lineage>
</organism>
<protein>
    <submittedName>
        <fullName evidence="1">Uncharacterized protein</fullName>
    </submittedName>
</protein>
<evidence type="ECO:0000313" key="2">
    <source>
        <dbReference type="Proteomes" id="UP000515960"/>
    </source>
</evidence>
<dbReference type="KEGG" id="ohi:H8790_11885"/>
<dbReference type="Proteomes" id="UP000515960">
    <property type="component" value="Chromosome"/>
</dbReference>
<dbReference type="AlphaFoldDB" id="A0A7G9B3J3"/>
<dbReference type="RefSeq" id="WP_187332725.1">
    <property type="nucleotide sequence ID" value="NZ_CP060490.1"/>
</dbReference>
<proteinExistence type="predicted"/>
<evidence type="ECO:0000313" key="1">
    <source>
        <dbReference type="EMBL" id="QNL44124.1"/>
    </source>
</evidence>